<evidence type="ECO:0000256" key="4">
    <source>
        <dbReference type="ARBA" id="ARBA00022475"/>
    </source>
</evidence>
<evidence type="ECO:0000256" key="15">
    <source>
        <dbReference type="PROSITE-ProRule" id="PRU00110"/>
    </source>
</evidence>
<dbReference type="InterPro" id="IPR001610">
    <property type="entry name" value="PAC"/>
</dbReference>
<evidence type="ECO:0000256" key="3">
    <source>
        <dbReference type="ARBA" id="ARBA00012438"/>
    </source>
</evidence>
<dbReference type="Pfam" id="PF02518">
    <property type="entry name" value="HATPase_c"/>
    <property type="match status" value="1"/>
</dbReference>
<name>A0A1S7LIU2_MAGMO</name>
<evidence type="ECO:0000256" key="13">
    <source>
        <dbReference type="ARBA" id="ARBA00023136"/>
    </source>
</evidence>
<dbReference type="PROSITE" id="PS50110">
    <property type="entry name" value="RESPONSE_REGULATORY"/>
    <property type="match status" value="1"/>
</dbReference>
<dbReference type="EC" id="2.7.13.3" evidence="3"/>
<evidence type="ECO:0000259" key="22">
    <source>
        <dbReference type="PROSITE" id="PS50894"/>
    </source>
</evidence>
<keyword evidence="17" id="KW-0175">Coiled coil</keyword>
<feature type="coiled-coil region" evidence="17">
    <location>
        <begin position="131"/>
        <end position="162"/>
    </location>
</feature>
<dbReference type="Pfam" id="PF00072">
    <property type="entry name" value="Response_reg"/>
    <property type="match status" value="1"/>
</dbReference>
<evidence type="ECO:0000256" key="8">
    <source>
        <dbReference type="ARBA" id="ARBA00022741"/>
    </source>
</evidence>
<dbReference type="SMART" id="SM00448">
    <property type="entry name" value="REC"/>
    <property type="match status" value="1"/>
</dbReference>
<accession>A0A1S7LIU2</accession>
<evidence type="ECO:0000256" key="16">
    <source>
        <dbReference type="PROSITE-ProRule" id="PRU00169"/>
    </source>
</evidence>
<dbReference type="Gene3D" id="1.10.287.130">
    <property type="match status" value="1"/>
</dbReference>
<dbReference type="CDD" id="cd00130">
    <property type="entry name" value="PAS"/>
    <property type="match status" value="2"/>
</dbReference>
<keyword evidence="4" id="KW-1003">Cell membrane</keyword>
<dbReference type="InterPro" id="IPR036641">
    <property type="entry name" value="HPT_dom_sf"/>
</dbReference>
<dbReference type="CDD" id="cd16922">
    <property type="entry name" value="HATPase_EvgS-ArcB-TorS-like"/>
    <property type="match status" value="1"/>
</dbReference>
<reference evidence="23" key="1">
    <citation type="submission" date="2015-04" db="EMBL/GenBank/DDBJ databases">
        <authorList>
            <person name="Syromyatnikov M.Y."/>
            <person name="Popov V.N."/>
        </authorList>
    </citation>
    <scope>NUCLEOTIDE SEQUENCE</scope>
    <source>
        <strain evidence="23">MO-1</strain>
    </source>
</reference>
<feature type="domain" description="PAS" evidence="20">
    <location>
        <begin position="276"/>
        <end position="348"/>
    </location>
</feature>
<evidence type="ECO:0000256" key="1">
    <source>
        <dbReference type="ARBA" id="ARBA00000085"/>
    </source>
</evidence>
<dbReference type="InterPro" id="IPR005467">
    <property type="entry name" value="His_kinase_dom"/>
</dbReference>
<feature type="domain" description="PAC" evidence="21">
    <location>
        <begin position="352"/>
        <end position="405"/>
    </location>
</feature>
<keyword evidence="5 16" id="KW-0597">Phosphoprotein</keyword>
<dbReference type="InterPro" id="IPR003661">
    <property type="entry name" value="HisK_dim/P_dom"/>
</dbReference>
<dbReference type="InterPro" id="IPR035965">
    <property type="entry name" value="PAS-like_dom_sf"/>
</dbReference>
<keyword evidence="11" id="KW-1133">Transmembrane helix</keyword>
<dbReference type="Pfam" id="PF08447">
    <property type="entry name" value="PAS_3"/>
    <property type="match status" value="1"/>
</dbReference>
<feature type="domain" description="Histidine kinase" evidence="18">
    <location>
        <begin position="423"/>
        <end position="644"/>
    </location>
</feature>
<dbReference type="EMBL" id="LO017727">
    <property type="protein sequence ID" value="CRH05716.1"/>
    <property type="molecule type" value="Genomic_DNA"/>
</dbReference>
<dbReference type="SMART" id="SM00387">
    <property type="entry name" value="HATPase_c"/>
    <property type="match status" value="1"/>
</dbReference>
<dbReference type="SUPFAM" id="SSF47384">
    <property type="entry name" value="Homodimeric domain of signal transducing histidine kinase"/>
    <property type="match status" value="1"/>
</dbReference>
<dbReference type="AlphaFoldDB" id="A0A1S7LIU2"/>
<keyword evidence="6 23" id="KW-0808">Transferase</keyword>
<comment type="catalytic activity">
    <reaction evidence="1">
        <text>ATP + protein L-histidine = ADP + protein N-phospho-L-histidine.</text>
        <dbReference type="EC" id="2.7.13.3"/>
    </reaction>
</comment>
<dbReference type="CDD" id="cd00088">
    <property type="entry name" value="HPT"/>
    <property type="match status" value="1"/>
</dbReference>
<feature type="domain" description="HPt" evidence="22">
    <location>
        <begin position="975"/>
        <end position="1068"/>
    </location>
</feature>
<dbReference type="PROSITE" id="PS50112">
    <property type="entry name" value="PAS"/>
    <property type="match status" value="2"/>
</dbReference>
<protein>
    <recommendedName>
        <fullName evidence="3">histidine kinase</fullName>
        <ecNumber evidence="3">2.7.13.3</ecNumber>
    </recommendedName>
</protein>
<dbReference type="PANTHER" id="PTHR45339">
    <property type="entry name" value="HYBRID SIGNAL TRANSDUCTION HISTIDINE KINASE J"/>
    <property type="match status" value="1"/>
</dbReference>
<dbReference type="FunFam" id="3.30.565.10:FF:000010">
    <property type="entry name" value="Sensor histidine kinase RcsC"/>
    <property type="match status" value="1"/>
</dbReference>
<proteinExistence type="predicted"/>
<dbReference type="SUPFAM" id="SSF55785">
    <property type="entry name" value="PYP-like sensor domain (PAS domain)"/>
    <property type="match status" value="2"/>
</dbReference>
<dbReference type="CDD" id="cd17546">
    <property type="entry name" value="REC_hyHK_CKI1_RcsC-like"/>
    <property type="match status" value="1"/>
</dbReference>
<dbReference type="Gene3D" id="3.30.565.10">
    <property type="entry name" value="Histidine kinase-like ATPase, C-terminal domain"/>
    <property type="match status" value="1"/>
</dbReference>
<evidence type="ECO:0000256" key="10">
    <source>
        <dbReference type="ARBA" id="ARBA00022840"/>
    </source>
</evidence>
<dbReference type="FunFam" id="1.10.287.130:FF:000038">
    <property type="entry name" value="Sensory transduction histidine kinase"/>
    <property type="match status" value="1"/>
</dbReference>
<dbReference type="CDD" id="cd00082">
    <property type="entry name" value="HisKA"/>
    <property type="match status" value="1"/>
</dbReference>
<evidence type="ECO:0000259" key="18">
    <source>
        <dbReference type="PROSITE" id="PS50109"/>
    </source>
</evidence>
<dbReference type="SUPFAM" id="SSF52172">
    <property type="entry name" value="CheY-like"/>
    <property type="match status" value="1"/>
</dbReference>
<evidence type="ECO:0000256" key="12">
    <source>
        <dbReference type="ARBA" id="ARBA00023012"/>
    </source>
</evidence>
<feature type="modified residue" description="4-aspartylphosphate" evidence="16">
    <location>
        <position position="861"/>
    </location>
</feature>
<evidence type="ECO:0000256" key="11">
    <source>
        <dbReference type="ARBA" id="ARBA00022989"/>
    </source>
</evidence>
<dbReference type="SMART" id="SM00086">
    <property type="entry name" value="PAC"/>
    <property type="match status" value="2"/>
</dbReference>
<evidence type="ECO:0000256" key="7">
    <source>
        <dbReference type="ARBA" id="ARBA00022692"/>
    </source>
</evidence>
<dbReference type="InterPro" id="IPR000700">
    <property type="entry name" value="PAS-assoc_C"/>
</dbReference>
<evidence type="ECO:0000256" key="14">
    <source>
        <dbReference type="ARBA" id="ARBA00023306"/>
    </source>
</evidence>
<feature type="domain" description="PAC" evidence="21">
    <location>
        <begin position="221"/>
        <end position="275"/>
    </location>
</feature>
<evidence type="ECO:0000256" key="17">
    <source>
        <dbReference type="SAM" id="Coils"/>
    </source>
</evidence>
<evidence type="ECO:0000256" key="2">
    <source>
        <dbReference type="ARBA" id="ARBA00004651"/>
    </source>
</evidence>
<dbReference type="SUPFAM" id="SSF47226">
    <property type="entry name" value="Histidine-containing phosphotransfer domain, HPT domain"/>
    <property type="match status" value="1"/>
</dbReference>
<evidence type="ECO:0000256" key="9">
    <source>
        <dbReference type="ARBA" id="ARBA00022777"/>
    </source>
</evidence>
<dbReference type="InterPro" id="IPR036890">
    <property type="entry name" value="HATPase_C_sf"/>
</dbReference>
<dbReference type="InterPro" id="IPR036097">
    <property type="entry name" value="HisK_dim/P_sf"/>
</dbReference>
<dbReference type="PROSITE" id="PS50894">
    <property type="entry name" value="HPT"/>
    <property type="match status" value="1"/>
</dbReference>
<dbReference type="InterPro" id="IPR000014">
    <property type="entry name" value="PAS"/>
</dbReference>
<dbReference type="GO" id="GO:0005886">
    <property type="term" value="C:plasma membrane"/>
    <property type="evidence" value="ECO:0007669"/>
    <property type="project" value="UniProtKB-SubCell"/>
</dbReference>
<evidence type="ECO:0000259" key="20">
    <source>
        <dbReference type="PROSITE" id="PS50112"/>
    </source>
</evidence>
<dbReference type="InterPro" id="IPR013655">
    <property type="entry name" value="PAS_fold_3"/>
</dbReference>
<dbReference type="SUPFAM" id="SSF55874">
    <property type="entry name" value="ATPase domain of HSP90 chaperone/DNA topoisomerase II/histidine kinase"/>
    <property type="match status" value="1"/>
</dbReference>
<dbReference type="PANTHER" id="PTHR45339:SF1">
    <property type="entry name" value="HYBRID SIGNAL TRANSDUCTION HISTIDINE KINASE J"/>
    <property type="match status" value="1"/>
</dbReference>
<dbReference type="Gene3D" id="1.20.120.160">
    <property type="entry name" value="HPT domain"/>
    <property type="match status" value="1"/>
</dbReference>
<feature type="modified residue" description="Phosphohistidine" evidence="15">
    <location>
        <position position="1014"/>
    </location>
</feature>
<evidence type="ECO:0000259" key="19">
    <source>
        <dbReference type="PROSITE" id="PS50110"/>
    </source>
</evidence>
<dbReference type="NCBIfam" id="TIGR00229">
    <property type="entry name" value="sensory_box"/>
    <property type="match status" value="2"/>
</dbReference>
<keyword evidence="13" id="KW-0472">Membrane</keyword>
<dbReference type="PROSITE" id="PS50113">
    <property type="entry name" value="PAC"/>
    <property type="match status" value="2"/>
</dbReference>
<dbReference type="InterPro" id="IPR004358">
    <property type="entry name" value="Sig_transdc_His_kin-like_C"/>
</dbReference>
<keyword evidence="12" id="KW-0902">Two-component regulatory system</keyword>
<keyword evidence="14" id="KW-0131">Cell cycle</keyword>
<dbReference type="GO" id="GO:0000155">
    <property type="term" value="F:phosphorelay sensor kinase activity"/>
    <property type="evidence" value="ECO:0007669"/>
    <property type="project" value="InterPro"/>
</dbReference>
<evidence type="ECO:0000259" key="21">
    <source>
        <dbReference type="PROSITE" id="PS50113"/>
    </source>
</evidence>
<keyword evidence="7" id="KW-0812">Transmembrane</keyword>
<dbReference type="Gene3D" id="3.30.450.20">
    <property type="entry name" value="PAS domain"/>
    <property type="match status" value="2"/>
</dbReference>
<keyword evidence="10" id="KW-0067">ATP-binding</keyword>
<comment type="subcellular location">
    <subcellularLocation>
        <location evidence="2">Cell membrane</location>
        <topology evidence="2">Multi-pass membrane protein</topology>
    </subcellularLocation>
</comment>
<sequence length="1160" mass="129128">MHRLLARQLKRVFGLGNEEQRDQLLAELAQLKPGDALNDMQYTLLQQLPQLLERIDSAYEQQSRDRELHDRSLRLSSEELNAANSRLREGVKSRTQAIAALRSSVNEMLLARGETPLDEGVESLEQLSRWITKLNHENERALHELKRALSDLEQQKSALDHHAIVSTTDVNGNIIYANDNFCQISGYTRRELLGKNHRLVNAGFHADAFFREMWETIQAGRVWHGQIQNRAKAGNRYWVAATIVPFLDEQGEPFQYVAIRTDITKQKIMEEALRESTQRLSIALDASNTGLWDWNPKSDKAYFSEQWLQMLGYEKGQLEESGATWGILLHPDDKKSALTILTTHMQGKTPNYEAEFRMRCADESWKWVLSAGQVIERDSDGNPLRITGIHKDITDRKLSEAKLTQAMQEAREANQAKSDFLANMSHEIRTPMNAIIGMSHVALTKTDDPQQIDYLKKIHAASQSLLRLINDILDYSKIEAGKLEMEAVDFNLDDLLTTMATLMAPRAQEKGIDFIIDRALELPNHLRGDSLRLNQILLNLVGNAIKFTQQGEIIIRIQLAEDRDTKVQLLFEVEDSGIGIAHDKLKKLFDSFSQADSSTTRQFGGTGLGLAISKQLTQMMGGSIEVESTPGEGSTFRFSVVLETAPLAERHPLMPDPDLRGLAVMLIGSRPATRNSLGGMLKEMGFDTLCLDISEQGGLNLEQPQQQSSLYIVDLDHAPDQPLMRAEMIQEKLADSPLILLHTVPQKGLADHFAQSFKRVHTVAKPVTPSDILDAMMLLMAGRHHSARSRRIQETSLEPLDKSHLDPLSGKRVLLAEDNVINQQVAVELLEMAGIEVAVANNGLEAVTMANDGSYAAILMDLQMPEMDGLEATKRIRADLGSSLPILAMTANAMHGDRERCLEAGMDDHIPKPVDPNQLYMRLLHWIGGESASGTLATSDTTADESQTASLPPWLSRAALPGIELQKGLKHCAGNISLLVKLLRGYVEDQAQAPQQIRQALEQENLSEAERLAHSLKSVAGSMGCIILAEQAGLLEQQLKGQSSSAAGETLARLEETHLSLVAALKMLPELHLTAAAPSHDRPTGELNELAQHLAQLLSPVKSRKPKDCKAIMAAIMQQAWAEPWHTELQNLKRLIDKYRFKEALPQLEALQKKLPSGEN</sequence>
<dbReference type="Gene3D" id="3.40.50.2300">
    <property type="match status" value="1"/>
</dbReference>
<dbReference type="Pfam" id="PF01627">
    <property type="entry name" value="Hpt"/>
    <property type="match status" value="1"/>
</dbReference>
<dbReference type="GO" id="GO:0005524">
    <property type="term" value="F:ATP binding"/>
    <property type="evidence" value="ECO:0007669"/>
    <property type="project" value="UniProtKB-KW"/>
</dbReference>
<evidence type="ECO:0000256" key="5">
    <source>
        <dbReference type="ARBA" id="ARBA00022553"/>
    </source>
</evidence>
<keyword evidence="9 23" id="KW-0418">Kinase</keyword>
<evidence type="ECO:0000256" key="6">
    <source>
        <dbReference type="ARBA" id="ARBA00022679"/>
    </source>
</evidence>
<dbReference type="InterPro" id="IPR008207">
    <property type="entry name" value="Sig_transdc_His_kin_Hpt_dom"/>
</dbReference>
<dbReference type="SMART" id="SM00388">
    <property type="entry name" value="HisKA"/>
    <property type="match status" value="1"/>
</dbReference>
<dbReference type="Pfam" id="PF00512">
    <property type="entry name" value="HisKA"/>
    <property type="match status" value="1"/>
</dbReference>
<dbReference type="PRINTS" id="PR00344">
    <property type="entry name" value="BCTRLSENSOR"/>
</dbReference>
<dbReference type="InterPro" id="IPR003594">
    <property type="entry name" value="HATPase_dom"/>
</dbReference>
<feature type="domain" description="Response regulatory" evidence="19">
    <location>
        <begin position="812"/>
        <end position="927"/>
    </location>
</feature>
<organism evidence="23">
    <name type="scientific">Magnetococcus massalia (strain MO-1)</name>
    <dbReference type="NCBI Taxonomy" id="451514"/>
    <lineage>
        <taxon>Bacteria</taxon>
        <taxon>Pseudomonadati</taxon>
        <taxon>Pseudomonadota</taxon>
        <taxon>Magnetococcia</taxon>
        <taxon>Magnetococcales</taxon>
        <taxon>Magnetococcaceae</taxon>
        <taxon>Magnetococcus</taxon>
    </lineage>
</organism>
<dbReference type="SMART" id="SM00091">
    <property type="entry name" value="PAS"/>
    <property type="match status" value="2"/>
</dbReference>
<dbReference type="SMART" id="SM00073">
    <property type="entry name" value="HPT"/>
    <property type="match status" value="1"/>
</dbReference>
<gene>
    <name evidence="23" type="ORF">MAGMO_1528</name>
</gene>
<feature type="domain" description="PAS" evidence="20">
    <location>
        <begin position="169"/>
        <end position="196"/>
    </location>
</feature>
<dbReference type="InterPro" id="IPR011006">
    <property type="entry name" value="CheY-like_superfamily"/>
</dbReference>
<evidence type="ECO:0000313" key="23">
    <source>
        <dbReference type="EMBL" id="CRH05716.1"/>
    </source>
</evidence>
<keyword evidence="8" id="KW-0547">Nucleotide-binding</keyword>
<dbReference type="Pfam" id="PF13426">
    <property type="entry name" value="PAS_9"/>
    <property type="match status" value="1"/>
</dbReference>
<dbReference type="PROSITE" id="PS50109">
    <property type="entry name" value="HIS_KIN"/>
    <property type="match status" value="1"/>
</dbReference>
<dbReference type="InterPro" id="IPR001789">
    <property type="entry name" value="Sig_transdc_resp-reg_receiver"/>
</dbReference>